<dbReference type="Gene3D" id="1.10.287.130">
    <property type="match status" value="1"/>
</dbReference>
<feature type="domain" description="Histidine kinase" evidence="16">
    <location>
        <begin position="251"/>
        <end position="464"/>
    </location>
</feature>
<dbReference type="SUPFAM" id="SSF47384">
    <property type="entry name" value="Homodimeric domain of signal transducing histidine kinase"/>
    <property type="match status" value="1"/>
</dbReference>
<dbReference type="AlphaFoldDB" id="A0A4Y8LKP2"/>
<protein>
    <recommendedName>
        <fullName evidence="4">Signal transduction histidine-protein kinase ArlS</fullName>
        <ecNumber evidence="3">2.7.13.3</ecNumber>
    </recommendedName>
</protein>
<dbReference type="InterPro" id="IPR050398">
    <property type="entry name" value="HssS/ArlS-like"/>
</dbReference>
<keyword evidence="10 18" id="KW-0418">Kinase</keyword>
<dbReference type="Pfam" id="PF18719">
    <property type="entry name" value="ArlS_N"/>
    <property type="match status" value="1"/>
</dbReference>
<keyword evidence="6" id="KW-0597">Phosphoprotein</keyword>
<evidence type="ECO:0000256" key="14">
    <source>
        <dbReference type="ARBA" id="ARBA00023136"/>
    </source>
</evidence>
<evidence type="ECO:0000256" key="3">
    <source>
        <dbReference type="ARBA" id="ARBA00012438"/>
    </source>
</evidence>
<keyword evidence="14 15" id="KW-0472">Membrane</keyword>
<dbReference type="InterPro" id="IPR041610">
    <property type="entry name" value="ArlS_N"/>
</dbReference>
<dbReference type="GO" id="GO:0005886">
    <property type="term" value="C:plasma membrane"/>
    <property type="evidence" value="ECO:0007669"/>
    <property type="project" value="UniProtKB-SubCell"/>
</dbReference>
<keyword evidence="11" id="KW-0067">ATP-binding</keyword>
<keyword evidence="7" id="KW-0808">Transferase</keyword>
<keyword evidence="12 15" id="KW-1133">Transmembrane helix</keyword>
<reference evidence="18 19" key="1">
    <citation type="submission" date="2019-03" db="EMBL/GenBank/DDBJ databases">
        <authorList>
            <person name="Yang Y."/>
        </authorList>
    </citation>
    <scope>NUCLEOTIDE SEQUENCE [LARGE SCALE GENOMIC DNA]</scope>
    <source>
        <strain evidence="18 19">ASL-1</strain>
    </source>
</reference>
<dbReference type="PROSITE" id="PS50109">
    <property type="entry name" value="HIS_KIN"/>
    <property type="match status" value="1"/>
</dbReference>
<feature type="transmembrane region" description="Helical" evidence="15">
    <location>
        <begin position="21"/>
        <end position="45"/>
    </location>
</feature>
<evidence type="ECO:0000256" key="13">
    <source>
        <dbReference type="ARBA" id="ARBA00023012"/>
    </source>
</evidence>
<dbReference type="OrthoDB" id="9786919at2"/>
<accession>A0A4Y8LKP2</accession>
<dbReference type="EC" id="2.7.13.3" evidence="3"/>
<keyword evidence="19" id="KW-1185">Reference proteome</keyword>
<dbReference type="Proteomes" id="UP000297776">
    <property type="component" value="Unassembled WGS sequence"/>
</dbReference>
<dbReference type="Pfam" id="PF00512">
    <property type="entry name" value="HisKA"/>
    <property type="match status" value="1"/>
</dbReference>
<evidence type="ECO:0000256" key="9">
    <source>
        <dbReference type="ARBA" id="ARBA00022741"/>
    </source>
</evidence>
<dbReference type="CDD" id="cd00075">
    <property type="entry name" value="HATPase"/>
    <property type="match status" value="1"/>
</dbReference>
<evidence type="ECO:0000256" key="4">
    <source>
        <dbReference type="ARBA" id="ARBA00015735"/>
    </source>
</evidence>
<dbReference type="GO" id="GO:0005524">
    <property type="term" value="F:ATP binding"/>
    <property type="evidence" value="ECO:0007669"/>
    <property type="project" value="UniProtKB-KW"/>
</dbReference>
<keyword evidence="5" id="KW-1003">Cell membrane</keyword>
<dbReference type="SUPFAM" id="SSF55874">
    <property type="entry name" value="ATPase domain of HSP90 chaperone/DNA topoisomerase II/histidine kinase"/>
    <property type="match status" value="1"/>
</dbReference>
<evidence type="ECO:0000256" key="11">
    <source>
        <dbReference type="ARBA" id="ARBA00022840"/>
    </source>
</evidence>
<dbReference type="Pfam" id="PF00672">
    <property type="entry name" value="HAMP"/>
    <property type="match status" value="1"/>
</dbReference>
<dbReference type="InterPro" id="IPR003594">
    <property type="entry name" value="HATPase_dom"/>
</dbReference>
<keyword evidence="9" id="KW-0547">Nucleotide-binding</keyword>
<dbReference type="SMART" id="SM00388">
    <property type="entry name" value="HisKA"/>
    <property type="match status" value="1"/>
</dbReference>
<gene>
    <name evidence="18" type="ORF">E2626_03990</name>
</gene>
<dbReference type="InterPro" id="IPR036890">
    <property type="entry name" value="HATPase_C_sf"/>
</dbReference>
<evidence type="ECO:0000256" key="8">
    <source>
        <dbReference type="ARBA" id="ARBA00022692"/>
    </source>
</evidence>
<sequence length="466" mass="53366">MNRLSVSWNKLSIRWKWMLSASATIFLAFTCFSVILIVAMSQWMIQEERNTLTEVLTDLKDFYENRNPLVTTNEINEGRELAEQIYERGQVIHFYNEDGFEIYQIQRSETNLSVPFIRVSDTDISRERLNGTSALVGRTPVNSNGFSGYIEIIHPLNAYTAQLNYMIFLSMILLIAALLFSSYAAYLLSGSFIKPITQLGRTMKKTQEEGFQRQLPEPAYQDEVGGLIEIFNDMMAELEKNFIKQKQFTEDASHEMRTPLQIIEGHLNLIQRWGKKDPDILEESLEISLQEINRIKKLVSDLLMLSRADRELQLEEVVPADCDKVIMETTNKMKAIYENREFVVETTKGQASIEAGHLEQILIIFIENAVKYSSQDKKVLVTGIKKSEKYEITIEDYGDGIPEENLPFIFDRFYRVEKSRSRDMGGNGLGLSIAKRLLEMYGADVKVDSKPGHTVVKLSILSAEEG</sequence>
<organism evidence="18 19">
    <name type="scientific">Jeotgalibacillus salarius</name>
    <dbReference type="NCBI Taxonomy" id="546023"/>
    <lineage>
        <taxon>Bacteria</taxon>
        <taxon>Bacillati</taxon>
        <taxon>Bacillota</taxon>
        <taxon>Bacilli</taxon>
        <taxon>Bacillales</taxon>
        <taxon>Caryophanaceae</taxon>
        <taxon>Jeotgalibacillus</taxon>
    </lineage>
</organism>
<dbReference type="Pfam" id="PF02518">
    <property type="entry name" value="HATPase_c"/>
    <property type="match status" value="1"/>
</dbReference>
<dbReference type="InterPro" id="IPR036097">
    <property type="entry name" value="HisK_dim/P_sf"/>
</dbReference>
<comment type="subcellular location">
    <subcellularLocation>
        <location evidence="2">Cell membrane</location>
        <topology evidence="2">Multi-pass membrane protein</topology>
    </subcellularLocation>
</comment>
<evidence type="ECO:0000259" key="16">
    <source>
        <dbReference type="PROSITE" id="PS50109"/>
    </source>
</evidence>
<evidence type="ECO:0000256" key="10">
    <source>
        <dbReference type="ARBA" id="ARBA00022777"/>
    </source>
</evidence>
<dbReference type="SUPFAM" id="SSF158472">
    <property type="entry name" value="HAMP domain-like"/>
    <property type="match status" value="1"/>
</dbReference>
<dbReference type="Gene3D" id="3.30.565.10">
    <property type="entry name" value="Histidine kinase-like ATPase, C-terminal domain"/>
    <property type="match status" value="1"/>
</dbReference>
<dbReference type="CDD" id="cd06225">
    <property type="entry name" value="HAMP"/>
    <property type="match status" value="1"/>
</dbReference>
<evidence type="ECO:0000256" key="5">
    <source>
        <dbReference type="ARBA" id="ARBA00022475"/>
    </source>
</evidence>
<evidence type="ECO:0000256" key="12">
    <source>
        <dbReference type="ARBA" id="ARBA00022989"/>
    </source>
</evidence>
<proteinExistence type="predicted"/>
<evidence type="ECO:0000259" key="17">
    <source>
        <dbReference type="PROSITE" id="PS50885"/>
    </source>
</evidence>
<dbReference type="InterPro" id="IPR005467">
    <property type="entry name" value="His_kinase_dom"/>
</dbReference>
<dbReference type="SMART" id="SM00387">
    <property type="entry name" value="HATPase_c"/>
    <property type="match status" value="1"/>
</dbReference>
<dbReference type="FunFam" id="1.10.287.130:FF:000001">
    <property type="entry name" value="Two-component sensor histidine kinase"/>
    <property type="match status" value="1"/>
</dbReference>
<dbReference type="FunFam" id="3.30.565.10:FF:000006">
    <property type="entry name" value="Sensor histidine kinase WalK"/>
    <property type="match status" value="1"/>
</dbReference>
<keyword evidence="13" id="KW-0902">Two-component regulatory system</keyword>
<evidence type="ECO:0000256" key="1">
    <source>
        <dbReference type="ARBA" id="ARBA00000085"/>
    </source>
</evidence>
<feature type="transmembrane region" description="Helical" evidence="15">
    <location>
        <begin position="165"/>
        <end position="188"/>
    </location>
</feature>
<evidence type="ECO:0000256" key="7">
    <source>
        <dbReference type="ARBA" id="ARBA00022679"/>
    </source>
</evidence>
<comment type="caution">
    <text evidence="18">The sequence shown here is derived from an EMBL/GenBank/DDBJ whole genome shotgun (WGS) entry which is preliminary data.</text>
</comment>
<dbReference type="Gene3D" id="6.10.340.10">
    <property type="match status" value="1"/>
</dbReference>
<evidence type="ECO:0000256" key="6">
    <source>
        <dbReference type="ARBA" id="ARBA00022553"/>
    </source>
</evidence>
<dbReference type="GO" id="GO:0000155">
    <property type="term" value="F:phosphorelay sensor kinase activity"/>
    <property type="evidence" value="ECO:0007669"/>
    <property type="project" value="InterPro"/>
</dbReference>
<feature type="domain" description="HAMP" evidence="17">
    <location>
        <begin position="190"/>
        <end position="243"/>
    </location>
</feature>
<dbReference type="CDD" id="cd00082">
    <property type="entry name" value="HisKA"/>
    <property type="match status" value="1"/>
</dbReference>
<dbReference type="InterPro" id="IPR003660">
    <property type="entry name" value="HAMP_dom"/>
</dbReference>
<evidence type="ECO:0000313" key="18">
    <source>
        <dbReference type="EMBL" id="TFE02979.1"/>
    </source>
</evidence>
<dbReference type="SMART" id="SM00304">
    <property type="entry name" value="HAMP"/>
    <property type="match status" value="1"/>
</dbReference>
<keyword evidence="8 15" id="KW-0812">Transmembrane</keyword>
<dbReference type="PRINTS" id="PR00344">
    <property type="entry name" value="BCTRLSENSOR"/>
</dbReference>
<dbReference type="PANTHER" id="PTHR45528">
    <property type="entry name" value="SENSOR HISTIDINE KINASE CPXA"/>
    <property type="match status" value="1"/>
</dbReference>
<dbReference type="EMBL" id="SORX01000002">
    <property type="protein sequence ID" value="TFE02979.1"/>
    <property type="molecule type" value="Genomic_DNA"/>
</dbReference>
<name>A0A4Y8LKP2_9BACL</name>
<evidence type="ECO:0000256" key="2">
    <source>
        <dbReference type="ARBA" id="ARBA00004651"/>
    </source>
</evidence>
<dbReference type="PANTHER" id="PTHR45528:SF12">
    <property type="entry name" value="SENSOR HISTIDINE KINASE ARSS"/>
    <property type="match status" value="1"/>
</dbReference>
<dbReference type="InterPro" id="IPR004358">
    <property type="entry name" value="Sig_transdc_His_kin-like_C"/>
</dbReference>
<evidence type="ECO:0000313" key="19">
    <source>
        <dbReference type="Proteomes" id="UP000297776"/>
    </source>
</evidence>
<comment type="catalytic activity">
    <reaction evidence="1">
        <text>ATP + protein L-histidine = ADP + protein N-phospho-L-histidine.</text>
        <dbReference type="EC" id="2.7.13.3"/>
    </reaction>
</comment>
<evidence type="ECO:0000256" key="15">
    <source>
        <dbReference type="SAM" id="Phobius"/>
    </source>
</evidence>
<dbReference type="PROSITE" id="PS50885">
    <property type="entry name" value="HAMP"/>
    <property type="match status" value="1"/>
</dbReference>
<dbReference type="InterPro" id="IPR003661">
    <property type="entry name" value="HisK_dim/P_dom"/>
</dbReference>